<comment type="cofactor">
    <cofactor evidence="10">
        <name>FAD</name>
        <dbReference type="ChEBI" id="CHEBI:57692"/>
    </cofactor>
</comment>
<comment type="similarity">
    <text evidence="10">In the N-terminal section; belongs to the methyltransferase superfamily. tRNA (mnm(5)s(2)U34)-methyltransferase family.</text>
</comment>
<keyword evidence="1 10" id="KW-0963">Cytoplasm</keyword>
<dbReference type="Pfam" id="PF01266">
    <property type="entry name" value="DAO"/>
    <property type="match status" value="1"/>
</dbReference>
<feature type="domain" description="MnmC-like methyltransferase" evidence="12">
    <location>
        <begin position="103"/>
        <end position="226"/>
    </location>
</feature>
<keyword evidence="9 10" id="KW-0511">Multifunctional enzyme</keyword>
<feature type="region of interest" description="tRNA (mnm(5)s(2)U34)-methyltransferase" evidence="10">
    <location>
        <begin position="1"/>
        <end position="228"/>
    </location>
</feature>
<dbReference type="InterPro" id="IPR029063">
    <property type="entry name" value="SAM-dependent_MTases_sf"/>
</dbReference>
<dbReference type="NCBIfam" id="NF033855">
    <property type="entry name" value="tRNA_MNMC2"/>
    <property type="match status" value="1"/>
</dbReference>
<evidence type="ECO:0000313" key="14">
    <source>
        <dbReference type="Proteomes" id="UP000651977"/>
    </source>
</evidence>
<evidence type="ECO:0000256" key="7">
    <source>
        <dbReference type="ARBA" id="ARBA00022827"/>
    </source>
</evidence>
<dbReference type="PANTHER" id="PTHR13847">
    <property type="entry name" value="SARCOSINE DEHYDROGENASE-RELATED"/>
    <property type="match status" value="1"/>
</dbReference>
<reference evidence="14" key="1">
    <citation type="journal article" date="2019" name="Int. J. Syst. Evol. Microbiol.">
        <title>The Global Catalogue of Microorganisms (GCM) 10K type strain sequencing project: providing services to taxonomists for standard genome sequencing and annotation.</title>
        <authorList>
            <consortium name="The Broad Institute Genomics Platform"/>
            <consortium name="The Broad Institute Genome Sequencing Center for Infectious Disease"/>
            <person name="Wu L."/>
            <person name="Ma J."/>
        </authorList>
    </citation>
    <scope>NUCLEOTIDE SEQUENCE [LARGE SCALE GENOMIC DNA]</scope>
    <source>
        <strain evidence="14">CGMCC 1.10131</strain>
    </source>
</reference>
<evidence type="ECO:0000256" key="10">
    <source>
        <dbReference type="HAMAP-Rule" id="MF_01102"/>
    </source>
</evidence>
<dbReference type="EMBL" id="BMDY01000014">
    <property type="protein sequence ID" value="GGB10122.1"/>
    <property type="molecule type" value="Genomic_DNA"/>
</dbReference>
<evidence type="ECO:0000256" key="1">
    <source>
        <dbReference type="ARBA" id="ARBA00022490"/>
    </source>
</evidence>
<dbReference type="Proteomes" id="UP000651977">
    <property type="component" value="Unassembled WGS sequence"/>
</dbReference>
<protein>
    <recommendedName>
        <fullName evidence="10">tRNA 5-methylaminomethyl-2-thiouridine biosynthesis bifunctional protein MnmC</fullName>
        <shortName evidence="10">tRNA mnm(5)s(2)U biosynthesis bifunctional protein</shortName>
    </recommendedName>
    <domain>
        <recommendedName>
            <fullName evidence="10">tRNA (mnm(5)s(2)U34)-methyltransferase</fullName>
            <ecNumber evidence="10">2.1.1.61</ecNumber>
        </recommendedName>
    </domain>
    <domain>
        <recommendedName>
            <fullName evidence="10">FAD-dependent cmnm(5)s(2)U34 oxidoreductase</fullName>
            <ecNumber evidence="10">1.5.-.-</ecNumber>
        </recommendedName>
    </domain>
</protein>
<keyword evidence="6 10" id="KW-0819">tRNA processing</keyword>
<evidence type="ECO:0000256" key="5">
    <source>
        <dbReference type="ARBA" id="ARBA00022691"/>
    </source>
</evidence>
<evidence type="ECO:0000259" key="11">
    <source>
        <dbReference type="Pfam" id="PF01266"/>
    </source>
</evidence>
<organism evidence="13 14">
    <name type="scientific">Agarivorans gilvus</name>
    <dbReference type="NCBI Taxonomy" id="680279"/>
    <lineage>
        <taxon>Bacteria</taxon>
        <taxon>Pseudomonadati</taxon>
        <taxon>Pseudomonadota</taxon>
        <taxon>Gammaproteobacteria</taxon>
        <taxon>Alteromonadales</taxon>
        <taxon>Alteromonadaceae</taxon>
        <taxon>Agarivorans</taxon>
    </lineage>
</organism>
<evidence type="ECO:0000256" key="8">
    <source>
        <dbReference type="ARBA" id="ARBA00023002"/>
    </source>
</evidence>
<accession>A0ABQ1I418</accession>
<dbReference type="HAMAP" id="MF_01102">
    <property type="entry name" value="MnmC"/>
    <property type="match status" value="1"/>
</dbReference>
<name>A0ABQ1I418_9ALTE</name>
<keyword evidence="4 10" id="KW-0808">Transferase</keyword>
<dbReference type="InterPro" id="IPR023032">
    <property type="entry name" value="tRNA_MAMT_biosynth_bifunc_MnmC"/>
</dbReference>
<comment type="subcellular location">
    <subcellularLocation>
        <location evidence="10">Cytoplasm</location>
    </subcellularLocation>
</comment>
<comment type="function">
    <text evidence="10">Catalyzes the last two steps in the biosynthesis of 5-methylaminomethyl-2-thiouridine (mnm(5)s(2)U) at the wobble position (U34) in tRNA. Catalyzes the FAD-dependent demodification of cmnm(5)s(2)U34 to nm(5)s(2)U34, followed by the transfer of a methyl group from S-adenosyl-L-methionine to nm(5)s(2)U34, to form mnm(5)s(2)U34.</text>
</comment>
<gene>
    <name evidence="10 13" type="primary">mnmC</name>
    <name evidence="13" type="ORF">GCM10007414_24330</name>
</gene>
<dbReference type="InterPro" id="IPR047785">
    <property type="entry name" value="tRNA_MNMC2"/>
</dbReference>
<comment type="caution">
    <text evidence="13">The sequence shown here is derived from an EMBL/GenBank/DDBJ whole genome shotgun (WGS) entry which is preliminary data.</text>
</comment>
<dbReference type="PANTHER" id="PTHR13847:SF283">
    <property type="entry name" value="TRNA 5-METHYLAMINOMETHYL-2-THIOURIDINE BIOSYNTHESIS BIFUNCTIONAL PROTEIN MNMC"/>
    <property type="match status" value="1"/>
</dbReference>
<evidence type="ECO:0000256" key="6">
    <source>
        <dbReference type="ARBA" id="ARBA00022694"/>
    </source>
</evidence>
<sequence>MATHYDDVYFSVDNGLAESRYVFIEQNQLLQRWSQHLSSHYVIAETGFGTGLNFLATWQHYQQHCQQQPNTPVKRLHFISFEKHPLSLGDLKQALQAWSELLPFSEQLLEYYPQIMTAGCHRLLFESPIPICLDLWIGDVHDNLPELVTPSQGLVDSWYLDGFAPSKNPDMWSPQLFEQMARLSKPQASVATFTAAGFVRRGLNEVGFAMQKGKGFGRKRDMLVGHYQGEPQAKDLLTRLYQRQAMRSGEDLAIIGAGIAGVSLAYAMVKRGVKVSLYEKNKAAALEASGNRQGAVYPLLSPTQQPLTEFFQHAFNYHHQLMLQLKHQQREVEHQFCGLLQLAYNEKSQKKHRKVTEAGYPSELVHAVNAEQASELAGLSLSSEALHYPKAGWVDAQQCVQTILDAALATGLLEVHYQHELIDYQQHESYCRLIFTGHEKHHHNVAFCQAHHLLNLTQAAQLPLSPVRGQVSHIKSNPSLAKLRKVLCYEGYLTPAYQQQHCIGASYLRNQVDLELRTQETESNLAALRHCQPQAWNQHLECAEVAGRVAIRCAVRDHLPLLGQLPDLNRLLGDDYQNNWQTADSPVHSRSFLAVGFGSRGICSAPFATELLAAQLCGEPLPLKASTLRSVHPQRFWNRRLLKGRPMS</sequence>
<dbReference type="SUPFAM" id="SSF51905">
    <property type="entry name" value="FAD/NAD(P)-binding domain"/>
    <property type="match status" value="1"/>
</dbReference>
<keyword evidence="7 10" id="KW-0274">FAD</keyword>
<feature type="domain" description="FAD dependent oxidoreductase" evidence="11">
    <location>
        <begin position="251"/>
        <end position="614"/>
    </location>
</feature>
<keyword evidence="3 10" id="KW-0285">Flavoprotein</keyword>
<evidence type="ECO:0000256" key="3">
    <source>
        <dbReference type="ARBA" id="ARBA00022630"/>
    </source>
</evidence>
<dbReference type="InterPro" id="IPR006076">
    <property type="entry name" value="FAD-dep_OxRdtase"/>
</dbReference>
<dbReference type="EC" id="2.1.1.61" evidence="10"/>
<keyword evidence="8 10" id="KW-0560">Oxidoreductase</keyword>
<feature type="region of interest" description="FAD-dependent cmnm(5)s(2)U34 oxidoreductase" evidence="10">
    <location>
        <begin position="255"/>
        <end position="648"/>
    </location>
</feature>
<dbReference type="InterPro" id="IPR008471">
    <property type="entry name" value="MnmC-like_methylTransf"/>
</dbReference>
<evidence type="ECO:0000256" key="9">
    <source>
        <dbReference type="ARBA" id="ARBA00023268"/>
    </source>
</evidence>
<evidence type="ECO:0000259" key="12">
    <source>
        <dbReference type="Pfam" id="PF05430"/>
    </source>
</evidence>
<dbReference type="Gene3D" id="3.30.9.10">
    <property type="entry name" value="D-Amino Acid Oxidase, subunit A, domain 2"/>
    <property type="match status" value="1"/>
</dbReference>
<dbReference type="SUPFAM" id="SSF54373">
    <property type="entry name" value="FAD-linked reductases, C-terminal domain"/>
    <property type="match status" value="1"/>
</dbReference>
<dbReference type="InterPro" id="IPR017610">
    <property type="entry name" value="tRNA_S-uridine_synth_MnmC_C"/>
</dbReference>
<dbReference type="Pfam" id="PF05430">
    <property type="entry name" value="Methyltransf_30"/>
    <property type="match status" value="1"/>
</dbReference>
<dbReference type="Gene3D" id="3.50.50.60">
    <property type="entry name" value="FAD/NAD(P)-binding domain"/>
    <property type="match status" value="1"/>
</dbReference>
<dbReference type="EC" id="1.5.-.-" evidence="10"/>
<comment type="catalytic activity">
    <reaction evidence="10">
        <text>5-aminomethyl-2-thiouridine(34) in tRNA + S-adenosyl-L-methionine = 5-methylaminomethyl-2-thiouridine(34) in tRNA + S-adenosyl-L-homocysteine + H(+)</text>
        <dbReference type="Rhea" id="RHEA:19569"/>
        <dbReference type="Rhea" id="RHEA-COMP:10195"/>
        <dbReference type="Rhea" id="RHEA-COMP:10197"/>
        <dbReference type="ChEBI" id="CHEBI:15378"/>
        <dbReference type="ChEBI" id="CHEBI:57856"/>
        <dbReference type="ChEBI" id="CHEBI:59789"/>
        <dbReference type="ChEBI" id="CHEBI:74454"/>
        <dbReference type="ChEBI" id="CHEBI:74455"/>
        <dbReference type="EC" id="2.1.1.61"/>
    </reaction>
</comment>
<evidence type="ECO:0000313" key="13">
    <source>
        <dbReference type="EMBL" id="GGB10122.1"/>
    </source>
</evidence>
<dbReference type="NCBIfam" id="TIGR03197">
    <property type="entry name" value="MnmC_Cterm"/>
    <property type="match status" value="1"/>
</dbReference>
<dbReference type="InterPro" id="IPR036188">
    <property type="entry name" value="FAD/NAD-bd_sf"/>
</dbReference>
<keyword evidence="5 10" id="KW-0949">S-adenosyl-L-methionine</keyword>
<keyword evidence="2 10" id="KW-0489">Methyltransferase</keyword>
<evidence type="ECO:0000256" key="4">
    <source>
        <dbReference type="ARBA" id="ARBA00022679"/>
    </source>
</evidence>
<dbReference type="Gene3D" id="3.40.50.150">
    <property type="entry name" value="Vaccinia Virus protein VP39"/>
    <property type="match status" value="1"/>
</dbReference>
<dbReference type="NCBIfam" id="NF002481">
    <property type="entry name" value="PRK01747.1-2"/>
    <property type="match status" value="1"/>
</dbReference>
<keyword evidence="14" id="KW-1185">Reference proteome</keyword>
<evidence type="ECO:0000256" key="2">
    <source>
        <dbReference type="ARBA" id="ARBA00022603"/>
    </source>
</evidence>
<comment type="similarity">
    <text evidence="10">In the C-terminal section; belongs to the DAO family.</text>
</comment>
<proteinExistence type="inferred from homology"/>